<feature type="domain" description="EamA" evidence="6">
    <location>
        <begin position="158"/>
        <end position="295"/>
    </location>
</feature>
<keyword evidence="8" id="KW-1185">Reference proteome</keyword>
<evidence type="ECO:0000259" key="6">
    <source>
        <dbReference type="Pfam" id="PF00892"/>
    </source>
</evidence>
<evidence type="ECO:0000256" key="5">
    <source>
        <dbReference type="SAM" id="Phobius"/>
    </source>
</evidence>
<sequence length="300" mass="33011">MSNSNPYKTKAYIALTTTSIIWGTTWVGSKAAVHFGMPGLEVSFVRQFIAGSIFLAYFLFSGESLPTLKQFGWLLLLAICNFVFANGLSTWSLKYVSSGLAALIGALYPLCVVIIELLFFNKRNYNLLTLAGLLVGIAGVLFVLYENAFHEQPVGYGFGILLGLIGMVSWSFGTILIARNKYQMNPYYAMGWQMFLASFMIFGLAKTVQVPLLGIHEIPLQAWLAIAYLIGVGSLITFIAFVYTVRYLPPALSSVYAYINPLVAMLAGYWVLGEPLSVNLFFGAIITLAGVYLVNFSLKK</sequence>
<dbReference type="InterPro" id="IPR037185">
    <property type="entry name" value="EmrE-like"/>
</dbReference>
<feature type="transmembrane region" description="Helical" evidence="5">
    <location>
        <begin position="72"/>
        <end position="93"/>
    </location>
</feature>
<evidence type="ECO:0000256" key="1">
    <source>
        <dbReference type="ARBA" id="ARBA00004141"/>
    </source>
</evidence>
<evidence type="ECO:0000256" key="4">
    <source>
        <dbReference type="ARBA" id="ARBA00023136"/>
    </source>
</evidence>
<proteinExistence type="predicted"/>
<dbReference type="RefSeq" id="WP_369331876.1">
    <property type="nucleotide sequence ID" value="NZ_JAULBC010000008.1"/>
</dbReference>
<feature type="transmembrane region" description="Helical" evidence="5">
    <location>
        <begin position="12"/>
        <end position="32"/>
    </location>
</feature>
<keyword evidence="2 5" id="KW-0812">Transmembrane</keyword>
<protein>
    <submittedName>
        <fullName evidence="7">EamA family transporter</fullName>
    </submittedName>
</protein>
<evidence type="ECO:0000256" key="3">
    <source>
        <dbReference type="ARBA" id="ARBA00022989"/>
    </source>
</evidence>
<dbReference type="Pfam" id="PF00892">
    <property type="entry name" value="EamA"/>
    <property type="match status" value="2"/>
</dbReference>
<dbReference type="InterPro" id="IPR050638">
    <property type="entry name" value="AA-Vitamin_Transporters"/>
</dbReference>
<dbReference type="SUPFAM" id="SSF103481">
    <property type="entry name" value="Multidrug resistance efflux transporter EmrE"/>
    <property type="match status" value="2"/>
</dbReference>
<gene>
    <name evidence="7" type="ORF">QTN47_23330</name>
</gene>
<name>A0ABV3ZMY8_9BACT</name>
<dbReference type="InterPro" id="IPR000620">
    <property type="entry name" value="EamA_dom"/>
</dbReference>
<reference evidence="7 8" key="1">
    <citation type="submission" date="2023-07" db="EMBL/GenBank/DDBJ databases">
        <authorList>
            <person name="Lian W.-H."/>
        </authorList>
    </citation>
    <scope>NUCLEOTIDE SEQUENCE [LARGE SCALE GENOMIC DNA]</scope>
    <source>
        <strain evidence="7 8">SYSU DXS3180</strain>
    </source>
</reference>
<keyword evidence="3 5" id="KW-1133">Transmembrane helix</keyword>
<comment type="subcellular location">
    <subcellularLocation>
        <location evidence="1">Membrane</location>
        <topology evidence="1">Multi-pass membrane protein</topology>
    </subcellularLocation>
</comment>
<evidence type="ECO:0000256" key="2">
    <source>
        <dbReference type="ARBA" id="ARBA00022692"/>
    </source>
</evidence>
<accession>A0ABV3ZMY8</accession>
<keyword evidence="4 5" id="KW-0472">Membrane</keyword>
<evidence type="ECO:0000313" key="8">
    <source>
        <dbReference type="Proteomes" id="UP001560573"/>
    </source>
</evidence>
<feature type="transmembrane region" description="Helical" evidence="5">
    <location>
        <begin position="278"/>
        <end position="298"/>
    </location>
</feature>
<feature type="transmembrane region" description="Helical" evidence="5">
    <location>
        <begin position="220"/>
        <end position="243"/>
    </location>
</feature>
<feature type="transmembrane region" description="Helical" evidence="5">
    <location>
        <begin position="99"/>
        <end position="120"/>
    </location>
</feature>
<feature type="transmembrane region" description="Helical" evidence="5">
    <location>
        <begin position="190"/>
        <end position="208"/>
    </location>
</feature>
<dbReference type="Proteomes" id="UP001560573">
    <property type="component" value="Unassembled WGS sequence"/>
</dbReference>
<feature type="transmembrane region" description="Helical" evidence="5">
    <location>
        <begin position="255"/>
        <end position="272"/>
    </location>
</feature>
<evidence type="ECO:0000313" key="7">
    <source>
        <dbReference type="EMBL" id="MEX6690464.1"/>
    </source>
</evidence>
<feature type="domain" description="EamA" evidence="6">
    <location>
        <begin position="10"/>
        <end position="144"/>
    </location>
</feature>
<feature type="transmembrane region" description="Helical" evidence="5">
    <location>
        <begin position="157"/>
        <end position="178"/>
    </location>
</feature>
<feature type="transmembrane region" description="Helical" evidence="5">
    <location>
        <begin position="127"/>
        <end position="145"/>
    </location>
</feature>
<feature type="transmembrane region" description="Helical" evidence="5">
    <location>
        <begin position="44"/>
        <end position="60"/>
    </location>
</feature>
<dbReference type="PANTHER" id="PTHR32322">
    <property type="entry name" value="INNER MEMBRANE TRANSPORTER"/>
    <property type="match status" value="1"/>
</dbReference>
<dbReference type="EMBL" id="JAULBC010000008">
    <property type="protein sequence ID" value="MEX6690464.1"/>
    <property type="molecule type" value="Genomic_DNA"/>
</dbReference>
<dbReference type="PANTHER" id="PTHR32322:SF14">
    <property type="entry name" value="PROTEIN PAGO"/>
    <property type="match status" value="1"/>
</dbReference>
<organism evidence="7 8">
    <name type="scientific">Danxiaibacter flavus</name>
    <dbReference type="NCBI Taxonomy" id="3049108"/>
    <lineage>
        <taxon>Bacteria</taxon>
        <taxon>Pseudomonadati</taxon>
        <taxon>Bacteroidota</taxon>
        <taxon>Chitinophagia</taxon>
        <taxon>Chitinophagales</taxon>
        <taxon>Chitinophagaceae</taxon>
        <taxon>Danxiaibacter</taxon>
    </lineage>
</organism>
<comment type="caution">
    <text evidence="7">The sequence shown here is derived from an EMBL/GenBank/DDBJ whole genome shotgun (WGS) entry which is preliminary data.</text>
</comment>